<organism evidence="2">
    <name type="scientific">bioreactor metagenome</name>
    <dbReference type="NCBI Taxonomy" id="1076179"/>
    <lineage>
        <taxon>unclassified sequences</taxon>
        <taxon>metagenomes</taxon>
        <taxon>ecological metagenomes</taxon>
    </lineage>
</organism>
<keyword evidence="2" id="KW-0378">Hydrolase</keyword>
<dbReference type="PANTHER" id="PTHR30005">
    <property type="entry name" value="EXOPOLYPHOSPHATASE"/>
    <property type="match status" value="1"/>
</dbReference>
<protein>
    <submittedName>
        <fullName evidence="2">Exopolyphosphatase</fullName>
        <ecNumber evidence="2">3.6.1.11</ecNumber>
    </submittedName>
</protein>
<dbReference type="InterPro" id="IPR043129">
    <property type="entry name" value="ATPase_NBD"/>
</dbReference>
<evidence type="ECO:0000259" key="1">
    <source>
        <dbReference type="Pfam" id="PF02541"/>
    </source>
</evidence>
<gene>
    <name evidence="2" type="primary">ppx_6</name>
    <name evidence="2" type="ORF">SDC9_29265</name>
</gene>
<dbReference type="GO" id="GO:0006357">
    <property type="term" value="P:regulation of transcription by RNA polymerase II"/>
    <property type="evidence" value="ECO:0007669"/>
    <property type="project" value="TreeGrafter"/>
</dbReference>
<reference evidence="2" key="1">
    <citation type="submission" date="2019-08" db="EMBL/GenBank/DDBJ databases">
        <authorList>
            <person name="Kucharzyk K."/>
            <person name="Murdoch R.W."/>
            <person name="Higgins S."/>
            <person name="Loffler F."/>
        </authorList>
    </citation>
    <scope>NUCLEOTIDE SEQUENCE</scope>
</reference>
<dbReference type="Gene3D" id="3.30.420.150">
    <property type="entry name" value="Exopolyphosphatase. Domain 2"/>
    <property type="match status" value="1"/>
</dbReference>
<dbReference type="EC" id="3.6.1.11" evidence="2"/>
<dbReference type="InterPro" id="IPR050273">
    <property type="entry name" value="GppA/Ppx_hydrolase"/>
</dbReference>
<feature type="domain" description="Ppx/GppA phosphatase N-terminal" evidence="1">
    <location>
        <begin position="41"/>
        <end position="298"/>
    </location>
</feature>
<evidence type="ECO:0000313" key="2">
    <source>
        <dbReference type="EMBL" id="MPL83312.1"/>
    </source>
</evidence>
<dbReference type="Pfam" id="PF02541">
    <property type="entry name" value="Ppx-GppA"/>
    <property type="match status" value="1"/>
</dbReference>
<dbReference type="EMBL" id="VSSQ01000174">
    <property type="protein sequence ID" value="MPL83312.1"/>
    <property type="molecule type" value="Genomic_DNA"/>
</dbReference>
<sequence>MYGVIDLGSNTVRLVLYNVNGCTLEPKLSKKHTAGLVGYVKKRRLTPEGIKKAVDVLHDFKMILESVRVERLYVFATASLRNIENTLEVTEEIRKQTGFDVDVLSGREEAVFDYYGALQTVDMHDGLLVDIGGGSTELVFYQNNEILTTESLQIGSLNAYTSFVSDLLPTPAERKRIEKEVTSKLDLIPASCKQIPATVICGVGGTVRASCRLNRELNGKGSPGIEYTINDLQRMIDLAEKDRKTAISRILNVAPERIHTLIPGMIILQTIAGYYSSKKVIVSRSGVRDGYLYHKLETAGVIRPV</sequence>
<accession>A0A644UWZ7</accession>
<dbReference type="InterPro" id="IPR003695">
    <property type="entry name" value="Ppx_GppA_N"/>
</dbReference>
<dbReference type="GO" id="GO:0004309">
    <property type="term" value="F:exopolyphosphatase activity"/>
    <property type="evidence" value="ECO:0007669"/>
    <property type="project" value="UniProtKB-EC"/>
</dbReference>
<dbReference type="PANTHER" id="PTHR30005:SF0">
    <property type="entry name" value="RETROGRADE REGULATION PROTEIN 2"/>
    <property type="match status" value="1"/>
</dbReference>
<dbReference type="AlphaFoldDB" id="A0A644UWZ7"/>
<dbReference type="CDD" id="cd24052">
    <property type="entry name" value="ASKHA_NBD_HpPPX-GppA-like"/>
    <property type="match status" value="1"/>
</dbReference>
<dbReference type="SUPFAM" id="SSF53067">
    <property type="entry name" value="Actin-like ATPase domain"/>
    <property type="match status" value="2"/>
</dbReference>
<proteinExistence type="predicted"/>
<name>A0A644UWZ7_9ZZZZ</name>
<dbReference type="Gene3D" id="3.30.420.40">
    <property type="match status" value="1"/>
</dbReference>
<comment type="caution">
    <text evidence="2">The sequence shown here is derived from an EMBL/GenBank/DDBJ whole genome shotgun (WGS) entry which is preliminary data.</text>
</comment>